<protein>
    <submittedName>
        <fullName evidence="3">Type II toxin-antitoxin system RelE/ParE family toxin</fullName>
    </submittedName>
</protein>
<evidence type="ECO:0000256" key="2">
    <source>
        <dbReference type="ARBA" id="ARBA00022649"/>
    </source>
</evidence>
<evidence type="ECO:0000313" key="4">
    <source>
        <dbReference type="Proteomes" id="UP000886689"/>
    </source>
</evidence>
<dbReference type="InterPro" id="IPR007712">
    <property type="entry name" value="RelE/ParE_toxin"/>
</dbReference>
<sequence>MRYRLEFRKSAWAEWEDLDGSVRAQFKKVLLRRLEMPRVPSALLHGMPNCYKIKLRTSGYRLVYQVADDIVTVTVVAVGKRDKGLVYQQAAQRVDGETD</sequence>
<name>A0A9D7K5V2_9PROT</name>
<dbReference type="SUPFAM" id="SSF143011">
    <property type="entry name" value="RelE-like"/>
    <property type="match status" value="1"/>
</dbReference>
<dbReference type="Pfam" id="PF05016">
    <property type="entry name" value="ParE_toxin"/>
    <property type="match status" value="1"/>
</dbReference>
<dbReference type="InterPro" id="IPR035093">
    <property type="entry name" value="RelE/ParE_toxin_dom_sf"/>
</dbReference>
<organism evidence="3 4">
    <name type="scientific">Candidatus Proximibacter danicus</name>
    <dbReference type="NCBI Taxonomy" id="2954365"/>
    <lineage>
        <taxon>Bacteria</taxon>
        <taxon>Pseudomonadati</taxon>
        <taxon>Pseudomonadota</taxon>
        <taxon>Betaproteobacteria</taxon>
        <taxon>Candidatus Proximibacter</taxon>
    </lineage>
</organism>
<comment type="caution">
    <text evidence="3">The sequence shown here is derived from an EMBL/GenBank/DDBJ whole genome shotgun (WGS) entry which is preliminary data.</text>
</comment>
<dbReference type="AlphaFoldDB" id="A0A9D7K5V2"/>
<dbReference type="PANTHER" id="PTHR35601:SF1">
    <property type="entry name" value="TOXIN RELE"/>
    <property type="match status" value="1"/>
</dbReference>
<dbReference type="Proteomes" id="UP000886689">
    <property type="component" value="Unassembled WGS sequence"/>
</dbReference>
<comment type="similarity">
    <text evidence="1">Belongs to the RelE toxin family.</text>
</comment>
<accession>A0A9D7K5V2</accession>
<evidence type="ECO:0000313" key="3">
    <source>
        <dbReference type="EMBL" id="MBK8525137.1"/>
    </source>
</evidence>
<keyword evidence="2" id="KW-1277">Toxin-antitoxin system</keyword>
<dbReference type="EMBL" id="JADJUC010000027">
    <property type="protein sequence ID" value="MBK8525137.1"/>
    <property type="molecule type" value="Genomic_DNA"/>
</dbReference>
<reference evidence="3" key="1">
    <citation type="submission" date="2020-10" db="EMBL/GenBank/DDBJ databases">
        <title>Connecting structure to function with the recovery of over 1000 high-quality activated sludge metagenome-assembled genomes encoding full-length rRNA genes using long-read sequencing.</title>
        <authorList>
            <person name="Singleton C.M."/>
            <person name="Petriglieri F."/>
            <person name="Kristensen J.M."/>
            <person name="Kirkegaard R.H."/>
            <person name="Michaelsen T.Y."/>
            <person name="Andersen M.H."/>
            <person name="Karst S.M."/>
            <person name="Dueholm M.S."/>
            <person name="Nielsen P.H."/>
            <person name="Albertsen M."/>
        </authorList>
    </citation>
    <scope>NUCLEOTIDE SEQUENCE</scope>
    <source>
        <strain evidence="3">Hirt_18-Q3-R61-65_BATAC.395</strain>
    </source>
</reference>
<gene>
    <name evidence="3" type="ORF">IPL58_14545</name>
</gene>
<dbReference type="PANTHER" id="PTHR35601">
    <property type="entry name" value="TOXIN RELE"/>
    <property type="match status" value="1"/>
</dbReference>
<proteinExistence type="inferred from homology"/>
<evidence type="ECO:0000256" key="1">
    <source>
        <dbReference type="ARBA" id="ARBA00006226"/>
    </source>
</evidence>
<dbReference type="Gene3D" id="3.30.2310.20">
    <property type="entry name" value="RelE-like"/>
    <property type="match status" value="1"/>
</dbReference>